<evidence type="ECO:0000313" key="4">
    <source>
        <dbReference type="EMBL" id="QGS51630.1"/>
    </source>
</evidence>
<feature type="domain" description="Fido" evidence="3">
    <location>
        <begin position="105"/>
        <end position="257"/>
    </location>
</feature>
<dbReference type="EMBL" id="CP046276">
    <property type="protein sequence ID" value="QGS51630.1"/>
    <property type="molecule type" value="Genomic_DNA"/>
</dbReference>
<dbReference type="InterPro" id="IPR040198">
    <property type="entry name" value="Fido_containing"/>
</dbReference>
<feature type="binding site" evidence="2">
    <location>
        <begin position="197"/>
        <end position="204"/>
    </location>
    <ligand>
        <name>ATP</name>
        <dbReference type="ChEBI" id="CHEBI:30616"/>
    </ligand>
</feature>
<evidence type="ECO:0000256" key="1">
    <source>
        <dbReference type="PIRSR" id="PIRSR640198-1"/>
    </source>
</evidence>
<keyword evidence="2" id="KW-0547">Nucleotide-binding</keyword>
<dbReference type="PANTHER" id="PTHR13504:SF38">
    <property type="entry name" value="FIDO DOMAIN-CONTAINING PROTEIN"/>
    <property type="match status" value="1"/>
</dbReference>
<keyword evidence="5" id="KW-1185">Reference proteome</keyword>
<dbReference type="InterPro" id="IPR036597">
    <property type="entry name" value="Fido-like_dom_sf"/>
</dbReference>
<organism evidence="4 5">
    <name type="scientific">Spiroplasma tabanidicola</name>
    <dbReference type="NCBI Taxonomy" id="324079"/>
    <lineage>
        <taxon>Bacteria</taxon>
        <taxon>Bacillati</taxon>
        <taxon>Mycoplasmatota</taxon>
        <taxon>Mollicutes</taxon>
        <taxon>Entomoplasmatales</taxon>
        <taxon>Spiroplasmataceae</taxon>
        <taxon>Spiroplasma</taxon>
    </lineage>
</organism>
<dbReference type="RefSeq" id="WP_156005791.1">
    <property type="nucleotide sequence ID" value="NZ_CP046276.1"/>
</dbReference>
<sequence>MEDIRKELYKIYDVKFKPLEFQKKVDKIVELFINYNRYLDNSPFDTQFLSMQLLKYEARHSNMIEGLDTNDVELLAQDTPTSKKISNYVNALKNANLAIKNNKLFTEELILNIHRDLFQNMMSVHAINAIPGMWRIKQVKIANYYPPKPQDVPIYMNDFVNWLNDNKGFEGCNKVLEALVKGAIAHAYFEKIHPFTDGNGRTGRILFNLIINKYDLSTKPYFYISKGILKDQFTYYQELAKLDNSCDFQKWIDFFLDLLVYQLESNIKTFSEAIKLIVRIRNEIIKEENPRYRELKKTIFEYISKYPIFTFSRVYFKCKPKFDDIDDATFVGIFNILLEQCEVKKVADSKHYEFKKIVDIIVGKKW</sequence>
<evidence type="ECO:0000256" key="2">
    <source>
        <dbReference type="PIRSR" id="PIRSR640198-2"/>
    </source>
</evidence>
<feature type="active site" evidence="1">
    <location>
        <position position="193"/>
    </location>
</feature>
<feature type="binding site" evidence="2">
    <location>
        <position position="244"/>
    </location>
    <ligand>
        <name>ATP</name>
        <dbReference type="ChEBI" id="CHEBI:30616"/>
    </ligand>
</feature>
<dbReference type="Pfam" id="PF02661">
    <property type="entry name" value="Fic"/>
    <property type="match status" value="1"/>
</dbReference>
<name>A0A6I6C653_9MOLU</name>
<dbReference type="GO" id="GO:0005524">
    <property type="term" value="F:ATP binding"/>
    <property type="evidence" value="ECO:0007669"/>
    <property type="project" value="UniProtKB-KW"/>
</dbReference>
<proteinExistence type="predicted"/>
<dbReference type="InterPro" id="IPR003812">
    <property type="entry name" value="Fido"/>
</dbReference>
<dbReference type="KEGG" id="stab:STABA_v1c02640"/>
<evidence type="ECO:0000259" key="3">
    <source>
        <dbReference type="PROSITE" id="PS51459"/>
    </source>
</evidence>
<dbReference type="PROSITE" id="PS51459">
    <property type="entry name" value="FIDO"/>
    <property type="match status" value="1"/>
</dbReference>
<protein>
    <submittedName>
        <fullName evidence="4">Fic family protein</fullName>
    </submittedName>
</protein>
<dbReference type="PANTHER" id="PTHR13504">
    <property type="entry name" value="FIDO DOMAIN-CONTAINING PROTEIN DDB_G0283145"/>
    <property type="match status" value="1"/>
</dbReference>
<dbReference type="SUPFAM" id="SSF140931">
    <property type="entry name" value="Fic-like"/>
    <property type="match status" value="1"/>
</dbReference>
<dbReference type="Gene3D" id="1.10.3290.10">
    <property type="entry name" value="Fido-like domain"/>
    <property type="match status" value="1"/>
</dbReference>
<dbReference type="AlphaFoldDB" id="A0A6I6C653"/>
<accession>A0A6I6C653</accession>
<evidence type="ECO:0000313" key="5">
    <source>
        <dbReference type="Proteomes" id="UP000424468"/>
    </source>
</evidence>
<dbReference type="OrthoDB" id="9813719at2"/>
<dbReference type="Proteomes" id="UP000424468">
    <property type="component" value="Chromosome"/>
</dbReference>
<gene>
    <name evidence="4" type="ORF">STABA_v1c02640</name>
</gene>
<keyword evidence="2" id="KW-0067">ATP-binding</keyword>
<reference evidence="4 5" key="1">
    <citation type="submission" date="2019-11" db="EMBL/GenBank/DDBJ databases">
        <title>Complete genome sequence of Spiroplasma tabanidicola TAUS-1 (DSM 22603).</title>
        <authorList>
            <person name="Huang C.-T."/>
            <person name="Lin Y.-C."/>
            <person name="Kuo C.-H."/>
        </authorList>
    </citation>
    <scope>NUCLEOTIDE SEQUENCE [LARGE SCALE GENOMIC DNA]</scope>
    <source>
        <strain evidence="4 5">TAUS-1</strain>
    </source>
</reference>
<feature type="binding site" evidence="2">
    <location>
        <begin position="235"/>
        <end position="236"/>
    </location>
    <ligand>
        <name>ATP</name>
        <dbReference type="ChEBI" id="CHEBI:30616"/>
    </ligand>
</feature>